<evidence type="ECO:0000313" key="3">
    <source>
        <dbReference type="Proteomes" id="UP000701801"/>
    </source>
</evidence>
<gene>
    <name evidence="2" type="ORF">HYALB_00004234</name>
</gene>
<feature type="transmembrane region" description="Helical" evidence="1">
    <location>
        <begin position="6"/>
        <end position="28"/>
    </location>
</feature>
<dbReference type="EMBL" id="CAJVRM010000128">
    <property type="protein sequence ID" value="CAG8975173.1"/>
    <property type="molecule type" value="Genomic_DNA"/>
</dbReference>
<evidence type="ECO:0000313" key="2">
    <source>
        <dbReference type="EMBL" id="CAG8975173.1"/>
    </source>
</evidence>
<dbReference type="Proteomes" id="UP000701801">
    <property type="component" value="Unassembled WGS sequence"/>
</dbReference>
<keyword evidence="1" id="KW-0472">Membrane</keyword>
<evidence type="ECO:0000256" key="1">
    <source>
        <dbReference type="SAM" id="Phobius"/>
    </source>
</evidence>
<keyword evidence="1" id="KW-0812">Transmembrane</keyword>
<keyword evidence="3" id="KW-1185">Reference proteome</keyword>
<protein>
    <recommendedName>
        <fullName evidence="4">Fungal N-terminal domain-containing protein</fullName>
    </recommendedName>
</protein>
<organism evidence="2 3">
    <name type="scientific">Hymenoscyphus albidus</name>
    <dbReference type="NCBI Taxonomy" id="595503"/>
    <lineage>
        <taxon>Eukaryota</taxon>
        <taxon>Fungi</taxon>
        <taxon>Dikarya</taxon>
        <taxon>Ascomycota</taxon>
        <taxon>Pezizomycotina</taxon>
        <taxon>Leotiomycetes</taxon>
        <taxon>Helotiales</taxon>
        <taxon>Helotiaceae</taxon>
        <taxon>Hymenoscyphus</taxon>
    </lineage>
</organism>
<accession>A0A9N9LJH4</accession>
<name>A0A9N9LJH4_9HELO</name>
<dbReference type="OrthoDB" id="524326at2759"/>
<proteinExistence type="predicted"/>
<reference evidence="2" key="1">
    <citation type="submission" date="2021-07" db="EMBL/GenBank/DDBJ databases">
        <authorList>
            <person name="Durling M."/>
        </authorList>
    </citation>
    <scope>NUCLEOTIDE SEQUENCE</scope>
</reference>
<evidence type="ECO:0008006" key="4">
    <source>
        <dbReference type="Google" id="ProtNLM"/>
    </source>
</evidence>
<comment type="caution">
    <text evidence="2">The sequence shown here is derived from an EMBL/GenBank/DDBJ whole genome shotgun (WGS) entry which is preliminary data.</text>
</comment>
<sequence>MEPFSVAGTCIALVGTITKVTTVLAGFIHDVRSARNELDAVSRELTSIKTYCSIVVVDTEKTLTKNDGTSLIKAARWATGGKEEIGKLRLNLEAHKCNLDITLNFWEL</sequence>
<dbReference type="AlphaFoldDB" id="A0A9N9LJH4"/>
<keyword evidence="1" id="KW-1133">Transmembrane helix</keyword>